<feature type="transmembrane region" description="Helical" evidence="4">
    <location>
        <begin position="44"/>
        <end position="61"/>
    </location>
</feature>
<dbReference type="CDD" id="cd01949">
    <property type="entry name" value="GGDEF"/>
    <property type="match status" value="1"/>
</dbReference>
<organism evidence="6 7">
    <name type="scientific">Marinomonas aquiplantarum</name>
    <dbReference type="NCBI Taxonomy" id="491951"/>
    <lineage>
        <taxon>Bacteria</taxon>
        <taxon>Pseudomonadati</taxon>
        <taxon>Pseudomonadota</taxon>
        <taxon>Gammaproteobacteria</taxon>
        <taxon>Oceanospirillales</taxon>
        <taxon>Oceanospirillaceae</taxon>
        <taxon>Marinomonas</taxon>
    </lineage>
</organism>
<comment type="catalytic activity">
    <reaction evidence="3">
        <text>2 GTP = 3',3'-c-di-GMP + 2 diphosphate</text>
        <dbReference type="Rhea" id="RHEA:24898"/>
        <dbReference type="ChEBI" id="CHEBI:33019"/>
        <dbReference type="ChEBI" id="CHEBI:37565"/>
        <dbReference type="ChEBI" id="CHEBI:58805"/>
        <dbReference type="EC" id="2.7.7.65"/>
    </reaction>
</comment>
<dbReference type="SUPFAM" id="SSF55073">
    <property type="entry name" value="Nucleotide cyclase"/>
    <property type="match status" value="1"/>
</dbReference>
<name>A0A366D9J3_9GAMM</name>
<dbReference type="Proteomes" id="UP000252086">
    <property type="component" value="Unassembled WGS sequence"/>
</dbReference>
<keyword evidence="4" id="KW-1133">Transmembrane helix</keyword>
<dbReference type="InterPro" id="IPR043128">
    <property type="entry name" value="Rev_trsase/Diguanyl_cyclase"/>
</dbReference>
<reference evidence="6 7" key="1">
    <citation type="submission" date="2018-06" db="EMBL/GenBank/DDBJ databases">
        <title>Genomic Encyclopedia of Type Strains, Phase III (KMG-III): the genomes of soil and plant-associated and newly described type strains.</title>
        <authorList>
            <person name="Whitman W."/>
        </authorList>
    </citation>
    <scope>NUCLEOTIDE SEQUENCE [LARGE SCALE GENOMIC DNA]</scope>
    <source>
        <strain evidence="6 7">CECT 7732</strain>
    </source>
</reference>
<protein>
    <recommendedName>
        <fullName evidence="2">diguanylate cyclase</fullName>
        <ecNumber evidence="2">2.7.7.65</ecNumber>
    </recommendedName>
</protein>
<evidence type="ECO:0000256" key="4">
    <source>
        <dbReference type="SAM" id="Phobius"/>
    </source>
</evidence>
<feature type="transmembrane region" description="Helical" evidence="4">
    <location>
        <begin position="131"/>
        <end position="148"/>
    </location>
</feature>
<keyword evidence="7" id="KW-1185">Reference proteome</keyword>
<dbReference type="GO" id="GO:0005886">
    <property type="term" value="C:plasma membrane"/>
    <property type="evidence" value="ECO:0007669"/>
    <property type="project" value="TreeGrafter"/>
</dbReference>
<evidence type="ECO:0000313" key="6">
    <source>
        <dbReference type="EMBL" id="RBO86114.1"/>
    </source>
</evidence>
<dbReference type="NCBIfam" id="TIGR00254">
    <property type="entry name" value="GGDEF"/>
    <property type="match status" value="1"/>
</dbReference>
<proteinExistence type="predicted"/>
<dbReference type="SMART" id="SM00267">
    <property type="entry name" value="GGDEF"/>
    <property type="match status" value="1"/>
</dbReference>
<sequence>MQRQIDEEQITISALRRLLWASFSSSLMYALFFNAFPTPLMADSLMPAIISCLFLALIVYFHRDPHHRTPKVISLYLVLNLSVFIPTAWIYIWLAWQSEQKLFDFFPPASGVMIAILTLGLAVLPRKYKKYIILGWASTAIPLLHYLVSHPLELHTRHSYELLGLWGPACVLLYMVAPYQKSMRNHMNRVTTDLRRSEQEADRDFLTDIYNRRGLQHWLGQRQHGDLISLALIDIDHFKRVNDIYGHDIGDQVLIEFASRLRTIYRGPHIIARWGGEEFIAVFVNPEANSIVHIADQFQSKLSRLPYQDVGEITASVGMSQIAHHEHFLGLVSQADNALYQAKHNGRNQAVLFSDIEKASTSLNGQN</sequence>
<dbReference type="InterPro" id="IPR029787">
    <property type="entry name" value="Nucleotide_cyclase"/>
</dbReference>
<accession>A0A366D9J3</accession>
<feature type="transmembrane region" description="Helical" evidence="4">
    <location>
        <begin position="160"/>
        <end position="179"/>
    </location>
</feature>
<dbReference type="GO" id="GO:0052621">
    <property type="term" value="F:diguanylate cyclase activity"/>
    <property type="evidence" value="ECO:0007669"/>
    <property type="project" value="UniProtKB-EC"/>
</dbReference>
<dbReference type="InterPro" id="IPR000160">
    <property type="entry name" value="GGDEF_dom"/>
</dbReference>
<dbReference type="AlphaFoldDB" id="A0A366D9J3"/>
<feature type="domain" description="GGDEF" evidence="5">
    <location>
        <begin position="226"/>
        <end position="355"/>
    </location>
</feature>
<feature type="transmembrane region" description="Helical" evidence="4">
    <location>
        <begin position="73"/>
        <end position="93"/>
    </location>
</feature>
<dbReference type="GO" id="GO:0043709">
    <property type="term" value="P:cell adhesion involved in single-species biofilm formation"/>
    <property type="evidence" value="ECO:0007669"/>
    <property type="project" value="TreeGrafter"/>
</dbReference>
<dbReference type="PANTHER" id="PTHR45138">
    <property type="entry name" value="REGULATORY COMPONENTS OF SENSORY TRANSDUCTION SYSTEM"/>
    <property type="match status" value="1"/>
</dbReference>
<keyword evidence="4" id="KW-0472">Membrane</keyword>
<evidence type="ECO:0000256" key="1">
    <source>
        <dbReference type="ARBA" id="ARBA00001946"/>
    </source>
</evidence>
<dbReference type="RefSeq" id="WP_113872995.1">
    <property type="nucleotide sequence ID" value="NZ_QNRF01000001.1"/>
</dbReference>
<evidence type="ECO:0000256" key="3">
    <source>
        <dbReference type="ARBA" id="ARBA00034247"/>
    </source>
</evidence>
<dbReference type="EC" id="2.7.7.65" evidence="2"/>
<gene>
    <name evidence="6" type="ORF">DFP76_101390</name>
</gene>
<evidence type="ECO:0000313" key="7">
    <source>
        <dbReference type="Proteomes" id="UP000252086"/>
    </source>
</evidence>
<evidence type="ECO:0000259" key="5">
    <source>
        <dbReference type="PROSITE" id="PS50887"/>
    </source>
</evidence>
<dbReference type="InterPro" id="IPR050469">
    <property type="entry name" value="Diguanylate_Cyclase"/>
</dbReference>
<dbReference type="GO" id="GO:1902201">
    <property type="term" value="P:negative regulation of bacterial-type flagellum-dependent cell motility"/>
    <property type="evidence" value="ECO:0007669"/>
    <property type="project" value="TreeGrafter"/>
</dbReference>
<comment type="caution">
    <text evidence="6">The sequence shown here is derived from an EMBL/GenBank/DDBJ whole genome shotgun (WGS) entry which is preliminary data.</text>
</comment>
<dbReference type="OrthoDB" id="9803824at2"/>
<keyword evidence="4" id="KW-0812">Transmembrane</keyword>
<dbReference type="PANTHER" id="PTHR45138:SF9">
    <property type="entry name" value="DIGUANYLATE CYCLASE DGCM-RELATED"/>
    <property type="match status" value="1"/>
</dbReference>
<dbReference type="FunFam" id="3.30.70.270:FF:000001">
    <property type="entry name" value="Diguanylate cyclase domain protein"/>
    <property type="match status" value="1"/>
</dbReference>
<feature type="transmembrane region" description="Helical" evidence="4">
    <location>
        <begin position="18"/>
        <end position="38"/>
    </location>
</feature>
<dbReference type="Pfam" id="PF00990">
    <property type="entry name" value="GGDEF"/>
    <property type="match status" value="1"/>
</dbReference>
<comment type="cofactor">
    <cofactor evidence="1">
        <name>Mg(2+)</name>
        <dbReference type="ChEBI" id="CHEBI:18420"/>
    </cofactor>
</comment>
<evidence type="ECO:0000256" key="2">
    <source>
        <dbReference type="ARBA" id="ARBA00012528"/>
    </source>
</evidence>
<dbReference type="Gene3D" id="3.30.70.270">
    <property type="match status" value="1"/>
</dbReference>
<dbReference type="EMBL" id="QNRF01000001">
    <property type="protein sequence ID" value="RBO86114.1"/>
    <property type="molecule type" value="Genomic_DNA"/>
</dbReference>
<dbReference type="PROSITE" id="PS50887">
    <property type="entry name" value="GGDEF"/>
    <property type="match status" value="1"/>
</dbReference>
<feature type="transmembrane region" description="Helical" evidence="4">
    <location>
        <begin position="105"/>
        <end position="124"/>
    </location>
</feature>